<comment type="similarity">
    <text evidence="1 4">Belongs to the glycosyl hydrolase 28 family.</text>
</comment>
<dbReference type="Proteomes" id="UP001288620">
    <property type="component" value="Unassembled WGS sequence"/>
</dbReference>
<dbReference type="Gene3D" id="2.160.20.10">
    <property type="entry name" value="Single-stranded right-handed beta-helix, Pectin lyase-like"/>
    <property type="match status" value="1"/>
</dbReference>
<proteinExistence type="inferred from homology"/>
<dbReference type="InterPro" id="IPR006626">
    <property type="entry name" value="PbH1"/>
</dbReference>
<dbReference type="InterPro" id="IPR011050">
    <property type="entry name" value="Pectin_lyase_fold/virulence"/>
</dbReference>
<dbReference type="InterPro" id="IPR012334">
    <property type="entry name" value="Pectin_lyas_fold"/>
</dbReference>
<dbReference type="SUPFAM" id="SSF51126">
    <property type="entry name" value="Pectin lyase-like"/>
    <property type="match status" value="1"/>
</dbReference>
<reference evidence="6" key="1">
    <citation type="submission" date="2023-07" db="EMBL/GenBank/DDBJ databases">
        <title>Structural and functional analysis of rice phyllospheric bacteria for their antimicrobial properties and defense elicitation against blast disease.</title>
        <authorList>
            <person name="Sahu K.P."/>
            <person name="Asharani P."/>
            <person name="Kumar M."/>
            <person name="Reddy B."/>
            <person name="Kumar A."/>
        </authorList>
    </citation>
    <scope>NUCLEOTIDE SEQUENCE [LARGE SCALE GENOMIC DNA]</scope>
    <source>
        <strain evidence="6">OsEp_Plm_30P10</strain>
    </source>
</reference>
<keyword evidence="2 4" id="KW-0378">Hydrolase</keyword>
<name>A0ABU5LID4_9GAMM</name>
<keyword evidence="6" id="KW-1185">Reference proteome</keyword>
<comment type="caution">
    <text evidence="5">The sequence shown here is derived from an EMBL/GenBank/DDBJ whole genome shotgun (WGS) entry which is preliminary data.</text>
</comment>
<evidence type="ECO:0000313" key="6">
    <source>
        <dbReference type="Proteomes" id="UP001288620"/>
    </source>
</evidence>
<dbReference type="PANTHER" id="PTHR31339">
    <property type="entry name" value="PECTIN LYASE-RELATED"/>
    <property type="match status" value="1"/>
</dbReference>
<keyword evidence="3 4" id="KW-0326">Glycosidase</keyword>
<evidence type="ECO:0000256" key="3">
    <source>
        <dbReference type="ARBA" id="ARBA00023295"/>
    </source>
</evidence>
<dbReference type="InterPro" id="IPR051801">
    <property type="entry name" value="GH28_Enzymes"/>
</dbReference>
<dbReference type="RefSeq" id="WP_322543497.1">
    <property type="nucleotide sequence ID" value="NZ_JAOBTT010000001.1"/>
</dbReference>
<dbReference type="GO" id="GO:0016787">
    <property type="term" value="F:hydrolase activity"/>
    <property type="evidence" value="ECO:0007669"/>
    <property type="project" value="UniProtKB-KW"/>
</dbReference>
<sequence length="443" mass="47988">MQISLADFSPVADGETRDTACFQRALDHLAAHGGGTLSVPPGRYVLGTVTLGSHTHLHLEAGATLLASSRVEDYQRQLAQSEAELSRHVLLYAVGQRNITVSGQGTIDGGGDAWCAAEKDAQGYRVPLPQRPRMVVFEACEHVTLRDCSVVQAPMWTVHLVSCRHVHIHHLTIDNSMTIPNTDALDIDSCEAVFVSDCYLSAADDAICIKTTQKPAALRRPARQITITNCLLRSWSCAFKIGTETVDDIEDVTLSGCTIFDSNRGIGLVSRDGGTFRRLLFSNITLACHMAPPCHWGKADALFISVRARDPAVAPGRIELVQVTNLCGTMEGAINLHAEQRGQIGDVMLSNIQLRQTVAEQAEQGHYDVRPPCNPHSPTGMGLDNAYKLDSRTGLAYGVAAYPEGLPGVYARGVENVQLNNVTISRPQPLPPGWRAEAIQIET</sequence>
<organism evidence="5 6">
    <name type="scientific">Pantoea eucrina</name>
    <dbReference type="NCBI Taxonomy" id="472693"/>
    <lineage>
        <taxon>Bacteria</taxon>
        <taxon>Pseudomonadati</taxon>
        <taxon>Pseudomonadota</taxon>
        <taxon>Gammaproteobacteria</taxon>
        <taxon>Enterobacterales</taxon>
        <taxon>Erwiniaceae</taxon>
        <taxon>Pantoea</taxon>
    </lineage>
</organism>
<gene>
    <name evidence="5" type="ORF">N4G40_15720</name>
</gene>
<dbReference type="Pfam" id="PF00295">
    <property type="entry name" value="Glyco_hydro_28"/>
    <property type="match status" value="1"/>
</dbReference>
<evidence type="ECO:0000313" key="5">
    <source>
        <dbReference type="EMBL" id="MDZ7279702.1"/>
    </source>
</evidence>
<evidence type="ECO:0000256" key="2">
    <source>
        <dbReference type="ARBA" id="ARBA00022801"/>
    </source>
</evidence>
<dbReference type="EMBL" id="JAOBTT010000001">
    <property type="protein sequence ID" value="MDZ7279702.1"/>
    <property type="molecule type" value="Genomic_DNA"/>
</dbReference>
<accession>A0ABU5LID4</accession>
<evidence type="ECO:0000256" key="4">
    <source>
        <dbReference type="RuleBase" id="RU361169"/>
    </source>
</evidence>
<protein>
    <submittedName>
        <fullName evidence="5">Glycoside hydrolase family 28 protein</fullName>
    </submittedName>
</protein>
<dbReference type="PANTHER" id="PTHR31339:SF9">
    <property type="entry name" value="PLASMIN AND FIBRONECTIN-BINDING PROTEIN A"/>
    <property type="match status" value="1"/>
</dbReference>
<evidence type="ECO:0000256" key="1">
    <source>
        <dbReference type="ARBA" id="ARBA00008834"/>
    </source>
</evidence>
<dbReference type="SMART" id="SM00710">
    <property type="entry name" value="PbH1"/>
    <property type="match status" value="5"/>
</dbReference>
<dbReference type="InterPro" id="IPR000743">
    <property type="entry name" value="Glyco_hydro_28"/>
</dbReference>